<dbReference type="InterPro" id="IPR036770">
    <property type="entry name" value="Ankyrin_rpt-contain_sf"/>
</dbReference>
<dbReference type="RefSeq" id="WP_005972114.1">
    <property type="nucleotide sequence ID" value="NZ_JQHP01000003.1"/>
</dbReference>
<name>A0AAW3EIU5_9GAMM</name>
<dbReference type="PANTHER" id="PTHR24171">
    <property type="entry name" value="ANKYRIN REPEAT DOMAIN-CONTAINING PROTEIN 39-RELATED"/>
    <property type="match status" value="1"/>
</dbReference>
<dbReference type="Gene3D" id="1.25.40.20">
    <property type="entry name" value="Ankyrin repeat-containing domain"/>
    <property type="match status" value="1"/>
</dbReference>
<feature type="repeat" description="ANK" evidence="3">
    <location>
        <begin position="65"/>
        <end position="97"/>
    </location>
</feature>
<reference evidence="6 7" key="1">
    <citation type="submission" date="2014-08" db="EMBL/GenBank/DDBJ databases">
        <title>Genome sequences of NCPPB Pectobacterium isolates.</title>
        <authorList>
            <person name="Glover R.H."/>
            <person name="Sapp M."/>
            <person name="Elphinstone J."/>
        </authorList>
    </citation>
    <scope>NUCLEOTIDE SEQUENCE [LARGE SCALE GENOMIC DNA]</scope>
    <source>
        <strain evidence="4 6">NCPPB 3701</strain>
        <strain evidence="5 7">NCPPB3702</strain>
    </source>
</reference>
<feature type="repeat" description="ANK" evidence="3">
    <location>
        <begin position="32"/>
        <end position="64"/>
    </location>
</feature>
<dbReference type="InterPro" id="IPR002110">
    <property type="entry name" value="Ankyrin_rpt"/>
</dbReference>
<dbReference type="SMART" id="SM00248">
    <property type="entry name" value="ANK"/>
    <property type="match status" value="3"/>
</dbReference>
<dbReference type="Proteomes" id="UP000029436">
    <property type="component" value="Unassembled WGS sequence"/>
</dbReference>
<evidence type="ECO:0000313" key="6">
    <source>
        <dbReference type="Proteomes" id="UP000029257"/>
    </source>
</evidence>
<dbReference type="EMBL" id="JQHP01000003">
    <property type="protein sequence ID" value="KFX08754.1"/>
    <property type="molecule type" value="Genomic_DNA"/>
</dbReference>
<gene>
    <name evidence="4" type="ORF">JV38_08505</name>
    <name evidence="5" type="ORF">KU73_12225</name>
</gene>
<accession>A0AAW3EIU5</accession>
<proteinExistence type="predicted"/>
<dbReference type="Pfam" id="PF12796">
    <property type="entry name" value="Ank_2"/>
    <property type="match status" value="1"/>
</dbReference>
<sequence>MVNDIFQAIRSGLNEELFTVVNIDNINVVNEYNQNLLHEAITSGNVEVIDRLVELGIDVNHQDNNGQTPLHYAVQRKMGDVSETILMNKGDVLIADKSGNQALWTAVFNARGDYGMVHLLLKYHAIPDHKNHYGKSPLDFSRQIKDAEIISIFEGAI</sequence>
<comment type="caution">
    <text evidence="4">The sequence shown here is derived from an EMBL/GenBank/DDBJ whole genome shotgun (WGS) entry which is preliminary data.</text>
</comment>
<dbReference type="PROSITE" id="PS50297">
    <property type="entry name" value="ANK_REP_REGION"/>
    <property type="match status" value="2"/>
</dbReference>
<keyword evidence="7" id="KW-1185">Reference proteome</keyword>
<keyword evidence="1" id="KW-0677">Repeat</keyword>
<evidence type="ECO:0000313" key="4">
    <source>
        <dbReference type="EMBL" id="KFX08754.1"/>
    </source>
</evidence>
<evidence type="ECO:0000313" key="5">
    <source>
        <dbReference type="EMBL" id="KGA28781.1"/>
    </source>
</evidence>
<dbReference type="SUPFAM" id="SSF48403">
    <property type="entry name" value="Ankyrin repeat"/>
    <property type="match status" value="1"/>
</dbReference>
<dbReference type="AlphaFoldDB" id="A0AAW3EIU5"/>
<organism evidence="4 6">
    <name type="scientific">Pectobacterium wasabiae</name>
    <dbReference type="NCBI Taxonomy" id="55208"/>
    <lineage>
        <taxon>Bacteria</taxon>
        <taxon>Pseudomonadati</taxon>
        <taxon>Pseudomonadota</taxon>
        <taxon>Gammaproteobacteria</taxon>
        <taxon>Enterobacterales</taxon>
        <taxon>Pectobacteriaceae</taxon>
        <taxon>Pectobacterium</taxon>
    </lineage>
</organism>
<evidence type="ECO:0000256" key="2">
    <source>
        <dbReference type="ARBA" id="ARBA00023043"/>
    </source>
</evidence>
<dbReference type="EMBL" id="JQOH01000004">
    <property type="protein sequence ID" value="KGA28781.1"/>
    <property type="molecule type" value="Genomic_DNA"/>
</dbReference>
<keyword evidence="2 3" id="KW-0040">ANK repeat</keyword>
<evidence type="ECO:0000256" key="1">
    <source>
        <dbReference type="ARBA" id="ARBA00022737"/>
    </source>
</evidence>
<evidence type="ECO:0000256" key="3">
    <source>
        <dbReference type="PROSITE-ProRule" id="PRU00023"/>
    </source>
</evidence>
<protein>
    <submittedName>
        <fullName evidence="4">Ankyrin</fullName>
    </submittedName>
</protein>
<dbReference type="PROSITE" id="PS50088">
    <property type="entry name" value="ANK_REPEAT"/>
    <property type="match status" value="2"/>
</dbReference>
<dbReference type="Proteomes" id="UP000029257">
    <property type="component" value="Unassembled WGS sequence"/>
</dbReference>
<evidence type="ECO:0000313" key="7">
    <source>
        <dbReference type="Proteomes" id="UP000029436"/>
    </source>
</evidence>
<dbReference type="PANTHER" id="PTHR24171:SF9">
    <property type="entry name" value="ANKYRIN REPEAT DOMAIN-CONTAINING PROTEIN 39"/>
    <property type="match status" value="1"/>
</dbReference>